<reference evidence="2 3" key="1">
    <citation type="journal article" date="2015" name="Stand. Genomic Sci.">
        <title>Genomic Encyclopedia of Bacterial and Archaeal Type Strains, Phase III: the genomes of soil and plant-associated and newly described type strains.</title>
        <authorList>
            <person name="Whitman W.B."/>
            <person name="Woyke T."/>
            <person name="Klenk H.P."/>
            <person name="Zhou Y."/>
            <person name="Lilburn T.G."/>
            <person name="Beck B.J."/>
            <person name="De Vos P."/>
            <person name="Vandamme P."/>
            <person name="Eisen J.A."/>
            <person name="Garrity G."/>
            <person name="Hugenholtz P."/>
            <person name="Kyrpides N.C."/>
        </authorList>
    </citation>
    <scope>NUCLEOTIDE SEQUENCE [LARGE SCALE GENOMIC DNA]</scope>
    <source>
        <strain evidence="2 3">VKM Ac-2572</strain>
    </source>
</reference>
<evidence type="ECO:0000256" key="1">
    <source>
        <dbReference type="SAM" id="Phobius"/>
    </source>
</evidence>
<feature type="transmembrane region" description="Helical" evidence="1">
    <location>
        <begin position="220"/>
        <end position="243"/>
    </location>
</feature>
<organism evidence="2 3">
    <name type="scientific">Kribbella steppae</name>
    <dbReference type="NCBI Taxonomy" id="2512223"/>
    <lineage>
        <taxon>Bacteria</taxon>
        <taxon>Bacillati</taxon>
        <taxon>Actinomycetota</taxon>
        <taxon>Actinomycetes</taxon>
        <taxon>Propionibacteriales</taxon>
        <taxon>Kribbellaceae</taxon>
        <taxon>Kribbella</taxon>
    </lineage>
</organism>
<feature type="transmembrane region" description="Helical" evidence="1">
    <location>
        <begin position="185"/>
        <end position="208"/>
    </location>
</feature>
<dbReference type="AlphaFoldDB" id="A0A4R2H7L0"/>
<feature type="transmembrane region" description="Helical" evidence="1">
    <location>
        <begin position="99"/>
        <end position="121"/>
    </location>
</feature>
<keyword evidence="3" id="KW-1185">Reference proteome</keyword>
<evidence type="ECO:0000313" key="2">
    <source>
        <dbReference type="EMBL" id="TCO22211.1"/>
    </source>
</evidence>
<sequence length="253" mass="27959">MSATVEHALPRGVTSTNRLRQVLLAMLVGTRPMLVGYWLVMLFLFLTIGVWYLIATGGLDRSMWDWGTQSPKYFSMAIGITITPAYLSLLIAQGVTRRMLSIASGIYLTGAAVATAALWVLMYQGERVLYSAQGWSQTMQNPHLFHDTSQAGLIFTEFFLLILSHEAAGWLLGITFCRFGFWRGLLMLPLSLIPAAVTEFLLIAQWLADVLTSIGYQRPPLAVAVPSILVVSALGWYVGYLLLRPMALKPAKS</sequence>
<accession>A0A4R2H7L0</accession>
<dbReference type="EMBL" id="SLWN01000010">
    <property type="protein sequence ID" value="TCO22211.1"/>
    <property type="molecule type" value="Genomic_DNA"/>
</dbReference>
<evidence type="ECO:0000313" key="3">
    <source>
        <dbReference type="Proteomes" id="UP000294508"/>
    </source>
</evidence>
<gene>
    <name evidence="2" type="ORF">EV652_110196</name>
</gene>
<feature type="transmembrane region" description="Helical" evidence="1">
    <location>
        <begin position="151"/>
        <end position="173"/>
    </location>
</feature>
<dbReference type="OrthoDB" id="5181393at2"/>
<keyword evidence="1" id="KW-0812">Transmembrane</keyword>
<protein>
    <submittedName>
        <fullName evidence="2">Uncharacterized protein</fullName>
    </submittedName>
</protein>
<proteinExistence type="predicted"/>
<keyword evidence="1" id="KW-1133">Transmembrane helix</keyword>
<name>A0A4R2H7L0_9ACTN</name>
<dbReference type="Proteomes" id="UP000294508">
    <property type="component" value="Unassembled WGS sequence"/>
</dbReference>
<feature type="transmembrane region" description="Helical" evidence="1">
    <location>
        <begin position="34"/>
        <end position="54"/>
    </location>
</feature>
<feature type="transmembrane region" description="Helical" evidence="1">
    <location>
        <begin position="74"/>
        <end position="92"/>
    </location>
</feature>
<keyword evidence="1" id="KW-0472">Membrane</keyword>
<dbReference type="RefSeq" id="WP_132212329.1">
    <property type="nucleotide sequence ID" value="NZ_SLWN01000010.1"/>
</dbReference>
<comment type="caution">
    <text evidence="2">The sequence shown here is derived from an EMBL/GenBank/DDBJ whole genome shotgun (WGS) entry which is preliminary data.</text>
</comment>